<dbReference type="Pfam" id="PF14138">
    <property type="entry name" value="COX16"/>
    <property type="match status" value="1"/>
</dbReference>
<evidence type="ECO:0000256" key="1">
    <source>
        <dbReference type="ARBA" id="ARBA00004434"/>
    </source>
</evidence>
<evidence type="ECO:0000256" key="5">
    <source>
        <dbReference type="ARBA" id="ARBA00022792"/>
    </source>
</evidence>
<evidence type="ECO:0000256" key="4">
    <source>
        <dbReference type="ARBA" id="ARBA00022692"/>
    </source>
</evidence>
<proteinExistence type="inferred from homology"/>
<comment type="similarity">
    <text evidence="10">Belongs to the PTH2 family.</text>
</comment>
<dbReference type="InterPro" id="IPR020164">
    <property type="entry name" value="Cyt_c_Oxase_assmbl_COX16"/>
</dbReference>
<dbReference type="AlphaFoldDB" id="A0A915MXQ8"/>
<dbReference type="Pfam" id="PF01981">
    <property type="entry name" value="PTH2"/>
    <property type="match status" value="1"/>
</dbReference>
<keyword evidence="14" id="KW-1185">Reference proteome</keyword>
<dbReference type="InterPro" id="IPR023476">
    <property type="entry name" value="Pep_tRNA_hydro_II_dom_sf"/>
</dbReference>
<evidence type="ECO:0000256" key="6">
    <source>
        <dbReference type="ARBA" id="ARBA00022801"/>
    </source>
</evidence>
<evidence type="ECO:0000256" key="10">
    <source>
        <dbReference type="ARBA" id="ARBA00038050"/>
    </source>
</evidence>
<dbReference type="GO" id="GO:0005829">
    <property type="term" value="C:cytosol"/>
    <property type="evidence" value="ECO:0007669"/>
    <property type="project" value="TreeGrafter"/>
</dbReference>
<dbReference type="InterPro" id="IPR002833">
    <property type="entry name" value="PTH2"/>
</dbReference>
<feature type="coiled-coil region" evidence="12">
    <location>
        <begin position="87"/>
        <end position="114"/>
    </location>
</feature>
<name>A0A915MXQ8_MELJA</name>
<keyword evidence="12" id="KW-0175">Coiled coil</keyword>
<feature type="transmembrane region" description="Helical" evidence="13">
    <location>
        <begin position="6"/>
        <end position="27"/>
    </location>
</feature>
<evidence type="ECO:0000256" key="3">
    <source>
        <dbReference type="ARBA" id="ARBA00013260"/>
    </source>
</evidence>
<evidence type="ECO:0000256" key="8">
    <source>
        <dbReference type="ARBA" id="ARBA00023128"/>
    </source>
</evidence>
<dbReference type="Proteomes" id="UP000887561">
    <property type="component" value="Unplaced"/>
</dbReference>
<dbReference type="NCBIfam" id="TIGR00283">
    <property type="entry name" value="arch_pth2"/>
    <property type="match status" value="1"/>
</dbReference>
<evidence type="ECO:0000256" key="13">
    <source>
        <dbReference type="SAM" id="Phobius"/>
    </source>
</evidence>
<keyword evidence="4 13" id="KW-0812">Transmembrane</keyword>
<dbReference type="PANTHER" id="PTHR12649:SF11">
    <property type="entry name" value="PEPTIDYL-TRNA HYDROLASE 2, MITOCHONDRIAL"/>
    <property type="match status" value="1"/>
</dbReference>
<comment type="similarity">
    <text evidence="2">Belongs to the COX16 family.</text>
</comment>
<protein>
    <recommendedName>
        <fullName evidence="3">peptidyl-tRNA hydrolase</fullName>
        <ecNumber evidence="3">3.1.1.29</ecNumber>
    </recommendedName>
</protein>
<evidence type="ECO:0000256" key="7">
    <source>
        <dbReference type="ARBA" id="ARBA00022989"/>
    </source>
</evidence>
<evidence type="ECO:0000256" key="9">
    <source>
        <dbReference type="ARBA" id="ARBA00023136"/>
    </source>
</evidence>
<dbReference type="FunFam" id="3.40.1490.10:FF:000002">
    <property type="entry name" value="Peptidyl-tRNA hydrolase 2, mitochondrial"/>
    <property type="match status" value="1"/>
</dbReference>
<keyword evidence="9 13" id="KW-0472">Membrane</keyword>
<comment type="catalytic activity">
    <reaction evidence="11">
        <text>an N-acyl-L-alpha-aminoacyl-tRNA + H2O = an N-acyl-L-amino acid + a tRNA + H(+)</text>
        <dbReference type="Rhea" id="RHEA:54448"/>
        <dbReference type="Rhea" id="RHEA-COMP:10123"/>
        <dbReference type="Rhea" id="RHEA-COMP:13883"/>
        <dbReference type="ChEBI" id="CHEBI:15377"/>
        <dbReference type="ChEBI" id="CHEBI:15378"/>
        <dbReference type="ChEBI" id="CHEBI:59874"/>
        <dbReference type="ChEBI" id="CHEBI:78442"/>
        <dbReference type="ChEBI" id="CHEBI:138191"/>
        <dbReference type="EC" id="3.1.1.29"/>
    </reaction>
</comment>
<keyword evidence="5" id="KW-0999">Mitochondrion inner membrane</keyword>
<comment type="subcellular location">
    <subcellularLocation>
        <location evidence="1">Mitochondrion inner membrane</location>
        <topology evidence="1">Single-pass membrane protein</topology>
    </subcellularLocation>
</comment>
<evidence type="ECO:0000256" key="12">
    <source>
        <dbReference type="SAM" id="Coils"/>
    </source>
</evidence>
<dbReference type="PANTHER" id="PTHR12649">
    <property type="entry name" value="PEPTIDYL-TRNA HYDROLASE 2"/>
    <property type="match status" value="1"/>
</dbReference>
<sequence>MTKNNFFRDGVAYLIMLSGIIFGAHFFQRIKFEFKNKRPTDPVIVESLQELGLSSKKSTEQLYKEMIESTTNDDWENIRGPRPWEDNSEYLRAKEKQQKERQNQQEERRKLLNESINWSKSVPIFNYIPGVFVVNTSLKMGAGKMAAQVGHAAVGLYRHCQMSGEQGQMSVNQWIENGEMKIVVKGESASQLDELNRKAKDAGDVFVYLVRDAGHTQIPAGSKTVLGVFGTIEAVDRITGGLKLF</sequence>
<dbReference type="Gene3D" id="3.40.1490.10">
    <property type="entry name" value="Bit1"/>
    <property type="match status" value="1"/>
</dbReference>
<keyword evidence="6" id="KW-0378">Hydrolase</keyword>
<dbReference type="CDD" id="cd02430">
    <property type="entry name" value="PTH2"/>
    <property type="match status" value="1"/>
</dbReference>
<organism evidence="14 15">
    <name type="scientific">Meloidogyne javanica</name>
    <name type="common">Root-knot nematode worm</name>
    <dbReference type="NCBI Taxonomy" id="6303"/>
    <lineage>
        <taxon>Eukaryota</taxon>
        <taxon>Metazoa</taxon>
        <taxon>Ecdysozoa</taxon>
        <taxon>Nematoda</taxon>
        <taxon>Chromadorea</taxon>
        <taxon>Rhabditida</taxon>
        <taxon>Tylenchina</taxon>
        <taxon>Tylenchomorpha</taxon>
        <taxon>Tylenchoidea</taxon>
        <taxon>Meloidogynidae</taxon>
        <taxon>Meloidogyninae</taxon>
        <taxon>Meloidogyne</taxon>
        <taxon>Meloidogyne incognita group</taxon>
    </lineage>
</organism>
<dbReference type="WBParaSite" id="scaffold6434_cov258.g10840">
    <property type="protein sequence ID" value="scaffold6434_cov258.g10840"/>
    <property type="gene ID" value="scaffold6434_cov258.g10840"/>
</dbReference>
<dbReference type="EC" id="3.1.1.29" evidence="3"/>
<dbReference type="GO" id="GO:0005743">
    <property type="term" value="C:mitochondrial inner membrane"/>
    <property type="evidence" value="ECO:0007669"/>
    <property type="project" value="UniProtKB-SubCell"/>
</dbReference>
<evidence type="ECO:0000256" key="2">
    <source>
        <dbReference type="ARBA" id="ARBA00008370"/>
    </source>
</evidence>
<reference evidence="15" key="1">
    <citation type="submission" date="2022-11" db="UniProtKB">
        <authorList>
            <consortium name="WormBaseParasite"/>
        </authorList>
    </citation>
    <scope>IDENTIFICATION</scope>
</reference>
<keyword evidence="8" id="KW-0496">Mitochondrion</keyword>
<keyword evidence="7 13" id="KW-1133">Transmembrane helix</keyword>
<evidence type="ECO:0000313" key="15">
    <source>
        <dbReference type="WBParaSite" id="scaffold6434_cov258.g10840"/>
    </source>
</evidence>
<accession>A0A915MXQ8</accession>
<evidence type="ECO:0000256" key="11">
    <source>
        <dbReference type="ARBA" id="ARBA00048707"/>
    </source>
</evidence>
<dbReference type="SUPFAM" id="SSF102462">
    <property type="entry name" value="Peptidyl-tRNA hydrolase II"/>
    <property type="match status" value="1"/>
</dbReference>
<dbReference type="GO" id="GO:0004045">
    <property type="term" value="F:peptidyl-tRNA hydrolase activity"/>
    <property type="evidence" value="ECO:0007669"/>
    <property type="project" value="UniProtKB-EC"/>
</dbReference>
<evidence type="ECO:0000313" key="14">
    <source>
        <dbReference type="Proteomes" id="UP000887561"/>
    </source>
</evidence>